<dbReference type="Gene3D" id="3.30.530.20">
    <property type="match status" value="1"/>
</dbReference>
<feature type="compositionally biased region" description="Basic and acidic residues" evidence="1">
    <location>
        <begin position="146"/>
        <end position="159"/>
    </location>
</feature>
<feature type="region of interest" description="Disordered" evidence="1">
    <location>
        <begin position="146"/>
        <end position="180"/>
    </location>
</feature>
<dbReference type="InterPro" id="IPR023393">
    <property type="entry name" value="START-like_dom_sf"/>
</dbReference>
<name>A0A147EV39_MICTE</name>
<dbReference type="OrthoDB" id="4483486at2"/>
<gene>
    <name evidence="2" type="ORF">NS220_13095</name>
</gene>
<organism evidence="2 3">
    <name type="scientific">Microbacterium testaceum</name>
    <name type="common">Aureobacterium testaceum</name>
    <name type="synonym">Brevibacterium testaceum</name>
    <dbReference type="NCBI Taxonomy" id="2033"/>
    <lineage>
        <taxon>Bacteria</taxon>
        <taxon>Bacillati</taxon>
        <taxon>Actinomycetota</taxon>
        <taxon>Actinomycetes</taxon>
        <taxon>Micrococcales</taxon>
        <taxon>Microbacteriaceae</taxon>
        <taxon>Microbacterium</taxon>
    </lineage>
</organism>
<dbReference type="Proteomes" id="UP000075025">
    <property type="component" value="Unassembled WGS sequence"/>
</dbReference>
<proteinExistence type="predicted"/>
<dbReference type="PATRIC" id="fig|2033.6.peg.3931"/>
<dbReference type="RefSeq" id="WP_058624481.1">
    <property type="nucleotide sequence ID" value="NZ_LDRT01000090.1"/>
</dbReference>
<sequence>MAARNTRLMRCTPDDLFAVLSDGWLYPVWVVGAARMRDVDEEWPKEGSRIHHSLGVWPVMIHDQTEMVEWDPPRRLRLRPEAGILGRGVIRIDVRPHEDGIAVTIVEEPVTGAASILPGVLWKPLLVARNHECLNRLAFLAEGRRQEREARELDHRTETPDPEDGTPSPQAQEDVREADI</sequence>
<evidence type="ECO:0000313" key="2">
    <source>
        <dbReference type="EMBL" id="KTR93253.1"/>
    </source>
</evidence>
<evidence type="ECO:0000313" key="3">
    <source>
        <dbReference type="Proteomes" id="UP000075025"/>
    </source>
</evidence>
<dbReference type="SUPFAM" id="SSF55961">
    <property type="entry name" value="Bet v1-like"/>
    <property type="match status" value="1"/>
</dbReference>
<accession>A0A147EV39</accession>
<protein>
    <submittedName>
        <fullName evidence="2">Polyketide cyclase</fullName>
    </submittedName>
</protein>
<evidence type="ECO:0000256" key="1">
    <source>
        <dbReference type="SAM" id="MobiDB-lite"/>
    </source>
</evidence>
<reference evidence="2 3" key="1">
    <citation type="journal article" date="2016" name="Front. Microbiol.">
        <title>Genomic Resource of Rice Seed Associated Bacteria.</title>
        <authorList>
            <person name="Midha S."/>
            <person name="Bansal K."/>
            <person name="Sharma S."/>
            <person name="Kumar N."/>
            <person name="Patil P.P."/>
            <person name="Chaudhry V."/>
            <person name="Patil P.B."/>
        </authorList>
    </citation>
    <scope>NUCLEOTIDE SEQUENCE [LARGE SCALE GENOMIC DNA]</scope>
    <source>
        <strain evidence="2 3">NS220</strain>
    </source>
</reference>
<comment type="caution">
    <text evidence="2">The sequence shown here is derived from an EMBL/GenBank/DDBJ whole genome shotgun (WGS) entry which is preliminary data.</text>
</comment>
<dbReference type="CDD" id="cd07812">
    <property type="entry name" value="SRPBCC"/>
    <property type="match status" value="1"/>
</dbReference>
<dbReference type="AlphaFoldDB" id="A0A147EV39"/>
<dbReference type="EMBL" id="LDRT01000090">
    <property type="protein sequence ID" value="KTR93253.1"/>
    <property type="molecule type" value="Genomic_DNA"/>
</dbReference>